<feature type="transmembrane region" description="Helical" evidence="3">
    <location>
        <begin position="125"/>
        <end position="145"/>
    </location>
</feature>
<organism evidence="4 5">
    <name type="scientific">Marilutibacter chinensis</name>
    <dbReference type="NCBI Taxonomy" id="2912247"/>
    <lineage>
        <taxon>Bacteria</taxon>
        <taxon>Pseudomonadati</taxon>
        <taxon>Pseudomonadota</taxon>
        <taxon>Gammaproteobacteria</taxon>
        <taxon>Lysobacterales</taxon>
        <taxon>Lysobacteraceae</taxon>
        <taxon>Marilutibacter</taxon>
    </lineage>
</organism>
<reference evidence="5" key="1">
    <citation type="submission" date="2022-01" db="EMBL/GenBank/DDBJ databases">
        <title>Lysobacter chinensis sp. nov., a bacterium isolated from cow dung compost.</title>
        <authorList>
            <person name="Zhou L.Y."/>
        </authorList>
    </citation>
    <scope>NUCLEOTIDE SEQUENCE [LARGE SCALE GENOMIC DNA]</scope>
    <source>
        <strain evidence="5">TLK-CK17</strain>
    </source>
</reference>
<reference evidence="4 5" key="2">
    <citation type="submission" date="2022-01" db="EMBL/GenBank/DDBJ databases">
        <title>Lysobacter chinensis sp. nov., a bacterium isolated from cow dung compost.</title>
        <authorList>
            <person name="Liu Y."/>
        </authorList>
    </citation>
    <scope>NUCLEOTIDE SEQUENCE [LARGE SCALE GENOMIC DNA]</scope>
    <source>
        <strain evidence="4 5">TLK-CK17</strain>
    </source>
</reference>
<reference evidence="4 5" key="3">
    <citation type="submission" date="2022-01" db="EMBL/GenBank/DDBJ databases">
        <authorList>
            <person name="Zhou L.Y."/>
        </authorList>
    </citation>
    <scope>NUCLEOTIDE SEQUENCE [LARGE SCALE GENOMIC DNA]</scope>
    <source>
        <strain evidence="4 5">TLK-CK17</strain>
    </source>
</reference>
<name>A0ABS9HUI2_9GAMM</name>
<keyword evidence="5" id="KW-1185">Reference proteome</keyword>
<dbReference type="RefSeq" id="WP_237054458.1">
    <property type="nucleotide sequence ID" value="NZ_JAKJPO010000004.1"/>
</dbReference>
<evidence type="ECO:0000256" key="1">
    <source>
        <dbReference type="ARBA" id="ARBA00022737"/>
    </source>
</evidence>
<accession>A0ABS9HUI2</accession>
<keyword evidence="3" id="KW-0812">Transmembrane</keyword>
<feature type="transmembrane region" description="Helical" evidence="3">
    <location>
        <begin position="395"/>
        <end position="412"/>
    </location>
</feature>
<sequence>MNRTMRLPVSPGTGLFIAFAATCLLYGPGLSGAFIFDDAINFAPLQDWILGRSSWQTVVFGNTSGPLGRSVSMFSFLASASINGLDPLYFKAFNLVIHLLCGWLSYLLLSWALERDARLKRHAKPVAVVLATIWLVHPLHVSTVLYAVQRMAQLSTLFALLAVLVYVHSRERLESDGRLSRTSGSLLFIAFPVLLTAGMLAKENAAVAPLLCLVLETAYFSRNEHTIRPVVVFHSIFVALPALATVGLLMLFPDRLLGGYEMRDFTPLERLLTQPRALVDYLGMWFLPRGGRMGVFTDGFPASTGILAPPITLLAIIALLAISAWVIAARRTRSYLFAGWFFFLGAHAVESSFLPLDLYYEHRNYLPSLGLLLAAGGLLAPSVIGLLCTSTIRRLAVPAGAVAMFAALGLITSSQVRAWQSKEALVRQAIVHHPESIRAAQALIIEKINKGDYPAATRLLDKLTRHPDPRVRLDAHIDMFSVACLAGSIRGTELLDRALTDAPDRLMVSDVQAIGFLVQVSRNDRCTPVRQDIIASRLARLADRASAQADSAKPKYQVRYASAILYSRAGDWQKALEQAGLAAQPGAPNEVLGLLAECHAMTGNRERAQEILALLDEDVGEHDLSGKKMLARLHALLEE</sequence>
<evidence type="ECO:0008006" key="6">
    <source>
        <dbReference type="Google" id="ProtNLM"/>
    </source>
</evidence>
<dbReference type="InterPro" id="IPR052346">
    <property type="entry name" value="O-mannosyl-transferase_TMTC"/>
</dbReference>
<feature type="transmembrane region" description="Helical" evidence="3">
    <location>
        <begin position="151"/>
        <end position="167"/>
    </location>
</feature>
<dbReference type="EMBL" id="JAKJPO010000004">
    <property type="protein sequence ID" value="MCF7222042.1"/>
    <property type="molecule type" value="Genomic_DNA"/>
</dbReference>
<protein>
    <recommendedName>
        <fullName evidence="6">Tetratricopeptide repeat protein</fullName>
    </recommendedName>
</protein>
<comment type="caution">
    <text evidence="4">The sequence shown here is derived from an EMBL/GenBank/DDBJ whole genome shotgun (WGS) entry which is preliminary data.</text>
</comment>
<feature type="transmembrane region" description="Helical" evidence="3">
    <location>
        <begin position="335"/>
        <end position="354"/>
    </location>
</feature>
<feature type="transmembrane region" description="Helical" evidence="3">
    <location>
        <begin position="92"/>
        <end position="113"/>
    </location>
</feature>
<dbReference type="PANTHER" id="PTHR44227:SF3">
    <property type="entry name" value="PROTEIN O-MANNOSYL-TRANSFERASE TMTC4"/>
    <property type="match status" value="1"/>
</dbReference>
<gene>
    <name evidence="4" type="ORF">L3V18_09640</name>
</gene>
<feature type="transmembrane region" description="Helical" evidence="3">
    <location>
        <begin position="306"/>
        <end position="328"/>
    </location>
</feature>
<keyword evidence="3" id="KW-0472">Membrane</keyword>
<keyword evidence="3" id="KW-1133">Transmembrane helix</keyword>
<evidence type="ECO:0000256" key="2">
    <source>
        <dbReference type="ARBA" id="ARBA00022803"/>
    </source>
</evidence>
<keyword evidence="1" id="KW-0677">Repeat</keyword>
<feature type="transmembrane region" description="Helical" evidence="3">
    <location>
        <begin position="205"/>
        <end position="221"/>
    </location>
</feature>
<evidence type="ECO:0000256" key="3">
    <source>
        <dbReference type="SAM" id="Phobius"/>
    </source>
</evidence>
<feature type="transmembrane region" description="Helical" evidence="3">
    <location>
        <begin position="366"/>
        <end position="388"/>
    </location>
</feature>
<evidence type="ECO:0000313" key="5">
    <source>
        <dbReference type="Proteomes" id="UP001430796"/>
    </source>
</evidence>
<evidence type="ECO:0000313" key="4">
    <source>
        <dbReference type="EMBL" id="MCF7222042.1"/>
    </source>
</evidence>
<dbReference type="Proteomes" id="UP001430796">
    <property type="component" value="Unassembled WGS sequence"/>
</dbReference>
<feature type="transmembrane region" description="Helical" evidence="3">
    <location>
        <begin position="230"/>
        <end position="252"/>
    </location>
</feature>
<dbReference type="PANTHER" id="PTHR44227">
    <property type="match status" value="1"/>
</dbReference>
<keyword evidence="2" id="KW-0802">TPR repeat</keyword>
<feature type="transmembrane region" description="Helical" evidence="3">
    <location>
        <begin position="179"/>
        <end position="199"/>
    </location>
</feature>
<proteinExistence type="predicted"/>